<protein>
    <submittedName>
        <fullName evidence="2">Uncharacterized protein</fullName>
    </submittedName>
</protein>
<dbReference type="AlphaFoldDB" id="A0ABD0NPQ2"/>
<evidence type="ECO:0000256" key="1">
    <source>
        <dbReference type="SAM" id="MobiDB-lite"/>
    </source>
</evidence>
<dbReference type="Proteomes" id="UP001529510">
    <property type="component" value="Unassembled WGS sequence"/>
</dbReference>
<comment type="caution">
    <text evidence="2">The sequence shown here is derived from an EMBL/GenBank/DDBJ whole genome shotgun (WGS) entry which is preliminary data.</text>
</comment>
<feature type="compositionally biased region" description="Polar residues" evidence="1">
    <location>
        <begin position="16"/>
        <end position="36"/>
    </location>
</feature>
<evidence type="ECO:0000313" key="2">
    <source>
        <dbReference type="EMBL" id="KAL0163180.1"/>
    </source>
</evidence>
<name>A0ABD0NPQ2_CIRMR</name>
<gene>
    <name evidence="2" type="ORF">M9458_042576</name>
</gene>
<feature type="compositionally biased region" description="Basic and acidic residues" evidence="1">
    <location>
        <begin position="39"/>
        <end position="53"/>
    </location>
</feature>
<keyword evidence="3" id="KW-1185">Reference proteome</keyword>
<accession>A0ABD0NPQ2</accession>
<reference evidence="2 3" key="1">
    <citation type="submission" date="2024-05" db="EMBL/GenBank/DDBJ databases">
        <title>Genome sequencing and assembly of Indian major carp, Cirrhinus mrigala (Hamilton, 1822).</title>
        <authorList>
            <person name="Mohindra V."/>
            <person name="Chowdhury L.M."/>
            <person name="Lal K."/>
            <person name="Jena J.K."/>
        </authorList>
    </citation>
    <scope>NUCLEOTIDE SEQUENCE [LARGE SCALE GENOMIC DNA]</scope>
    <source>
        <strain evidence="2">CM1030</strain>
        <tissue evidence="2">Blood</tissue>
    </source>
</reference>
<proteinExistence type="predicted"/>
<feature type="region of interest" description="Disordered" evidence="1">
    <location>
        <begin position="16"/>
        <end position="54"/>
    </location>
</feature>
<organism evidence="2 3">
    <name type="scientific">Cirrhinus mrigala</name>
    <name type="common">Mrigala</name>
    <dbReference type="NCBI Taxonomy" id="683832"/>
    <lineage>
        <taxon>Eukaryota</taxon>
        <taxon>Metazoa</taxon>
        <taxon>Chordata</taxon>
        <taxon>Craniata</taxon>
        <taxon>Vertebrata</taxon>
        <taxon>Euteleostomi</taxon>
        <taxon>Actinopterygii</taxon>
        <taxon>Neopterygii</taxon>
        <taxon>Teleostei</taxon>
        <taxon>Ostariophysi</taxon>
        <taxon>Cypriniformes</taxon>
        <taxon>Cyprinidae</taxon>
        <taxon>Labeoninae</taxon>
        <taxon>Labeonini</taxon>
        <taxon>Cirrhinus</taxon>
    </lineage>
</organism>
<feature type="non-terminal residue" evidence="2">
    <location>
        <position position="98"/>
    </location>
</feature>
<sequence length="98" mass="10732">VLQCFLATREAMQLQQNETVYESSGTSTLPSSTESPGTPDREPPQRPWDHHSTTDQGLSFPAACHLLVSRCLFLLLGVRAAWQEESVSSQTPTESSLA</sequence>
<feature type="non-terminal residue" evidence="2">
    <location>
        <position position="1"/>
    </location>
</feature>
<evidence type="ECO:0000313" key="3">
    <source>
        <dbReference type="Proteomes" id="UP001529510"/>
    </source>
</evidence>
<dbReference type="EMBL" id="JAMKFB020000021">
    <property type="protein sequence ID" value="KAL0163180.1"/>
    <property type="molecule type" value="Genomic_DNA"/>
</dbReference>